<dbReference type="InterPro" id="IPR038538">
    <property type="entry name" value="MTERF_sf"/>
</dbReference>
<keyword evidence="3" id="KW-0809">Transit peptide</keyword>
<dbReference type="GO" id="GO:0003676">
    <property type="term" value="F:nucleic acid binding"/>
    <property type="evidence" value="ECO:0007669"/>
    <property type="project" value="InterPro"/>
</dbReference>
<dbReference type="Proteomes" id="UP001280121">
    <property type="component" value="Unassembled WGS sequence"/>
</dbReference>
<evidence type="ECO:0000313" key="6">
    <source>
        <dbReference type="Proteomes" id="UP001280121"/>
    </source>
</evidence>
<gene>
    <name evidence="5" type="ORF">Ddye_004342</name>
</gene>
<evidence type="ECO:0000256" key="3">
    <source>
        <dbReference type="ARBA" id="ARBA00022946"/>
    </source>
</evidence>
<accession>A0AAD9XVQ8</accession>
<comment type="caution">
    <text evidence="5">The sequence shown here is derived from an EMBL/GenBank/DDBJ whole genome shotgun (WGS) entry which is preliminary data.</text>
</comment>
<keyword evidence="4" id="KW-0812">Transmembrane</keyword>
<dbReference type="FunFam" id="1.25.70.10:FF:000012">
    <property type="entry name" value="transcription termination factor MTERF6, chloroplastic/mitochondrial"/>
    <property type="match status" value="1"/>
</dbReference>
<keyword evidence="2" id="KW-0805">Transcription regulation</keyword>
<dbReference type="EMBL" id="JANJYI010000001">
    <property type="protein sequence ID" value="KAK2665768.1"/>
    <property type="molecule type" value="Genomic_DNA"/>
</dbReference>
<evidence type="ECO:0000256" key="2">
    <source>
        <dbReference type="ARBA" id="ARBA00022472"/>
    </source>
</evidence>
<evidence type="ECO:0000313" key="5">
    <source>
        <dbReference type="EMBL" id="KAK2665768.1"/>
    </source>
</evidence>
<dbReference type="PANTHER" id="PTHR13068:SF151">
    <property type="entry name" value="TRANSCRIPTION TERMINATION FACTOR MTERF9, CHLOROPLASTIC"/>
    <property type="match status" value="1"/>
</dbReference>
<keyword evidence="6" id="KW-1185">Reference proteome</keyword>
<protein>
    <submittedName>
        <fullName evidence="5">Uncharacterized protein</fullName>
    </submittedName>
</protein>
<sequence length="370" mass="42208">MQLLLKLHHNILFFLNGLLLQMSISVFVLAIPSLKQTTKGDMEISTSQNGSSIMWFFRDRGFDDKTINDMFKRCKRLQGVERERASENWAYLKSIGIQERKLPYVVSKCPKILTLGLNEKLVPMVQCLTTLGTKPREVASAIAKFPHILSHSVEEKLCPLLAFFQALGVPERQLGRMILLNPRLISYSIESKLTETVDFLSSLGLAREGMIGKVLVKHPFIMGYSVSNRLRPTAEFLKSIGLKELDLQMVAVKFPEVMCRDVNKILKPNFNFLKRSGFEDGQIAALVTSYPPILIKSIKNSLEPRIRFLVEVMGRQIDEVTDCPDFFQHGLKKSLELRHKLLKEKNISCSLREMLDCNAKKFRIKFGLFA</sequence>
<keyword evidence="4" id="KW-0472">Membrane</keyword>
<dbReference type="Pfam" id="PF02536">
    <property type="entry name" value="mTERF"/>
    <property type="match status" value="1"/>
</dbReference>
<dbReference type="GO" id="GO:0006353">
    <property type="term" value="P:DNA-templated transcription termination"/>
    <property type="evidence" value="ECO:0007669"/>
    <property type="project" value="UniProtKB-KW"/>
</dbReference>
<dbReference type="PANTHER" id="PTHR13068">
    <property type="entry name" value="CGI-12 PROTEIN-RELATED"/>
    <property type="match status" value="1"/>
</dbReference>
<dbReference type="InterPro" id="IPR003690">
    <property type="entry name" value="MTERF"/>
</dbReference>
<dbReference type="AlphaFoldDB" id="A0AAD9XVQ8"/>
<organism evidence="5 6">
    <name type="scientific">Dipteronia dyeriana</name>
    <dbReference type="NCBI Taxonomy" id="168575"/>
    <lineage>
        <taxon>Eukaryota</taxon>
        <taxon>Viridiplantae</taxon>
        <taxon>Streptophyta</taxon>
        <taxon>Embryophyta</taxon>
        <taxon>Tracheophyta</taxon>
        <taxon>Spermatophyta</taxon>
        <taxon>Magnoliopsida</taxon>
        <taxon>eudicotyledons</taxon>
        <taxon>Gunneridae</taxon>
        <taxon>Pentapetalae</taxon>
        <taxon>rosids</taxon>
        <taxon>malvids</taxon>
        <taxon>Sapindales</taxon>
        <taxon>Sapindaceae</taxon>
        <taxon>Hippocastanoideae</taxon>
        <taxon>Acereae</taxon>
        <taxon>Dipteronia</taxon>
    </lineage>
</organism>
<comment type="similarity">
    <text evidence="1">Belongs to the mTERF family.</text>
</comment>
<proteinExistence type="inferred from homology"/>
<evidence type="ECO:0000256" key="4">
    <source>
        <dbReference type="SAM" id="Phobius"/>
    </source>
</evidence>
<evidence type="ECO:0000256" key="1">
    <source>
        <dbReference type="ARBA" id="ARBA00007692"/>
    </source>
</evidence>
<dbReference type="Gene3D" id="1.25.70.10">
    <property type="entry name" value="Transcription termination factor 3, mitochondrial"/>
    <property type="match status" value="2"/>
</dbReference>
<keyword evidence="2" id="KW-0804">Transcription</keyword>
<keyword evidence="4" id="KW-1133">Transmembrane helix</keyword>
<feature type="transmembrane region" description="Helical" evidence="4">
    <location>
        <begin position="12"/>
        <end position="34"/>
    </location>
</feature>
<keyword evidence="2" id="KW-0806">Transcription termination</keyword>
<name>A0AAD9XVQ8_9ROSI</name>
<dbReference type="SMART" id="SM00733">
    <property type="entry name" value="Mterf"/>
    <property type="match status" value="8"/>
</dbReference>
<reference evidence="5" key="1">
    <citation type="journal article" date="2023" name="Plant J.">
        <title>Genome sequences and population genomics provide insights into the demographic history, inbreeding, and mutation load of two 'living fossil' tree species of Dipteronia.</title>
        <authorList>
            <person name="Feng Y."/>
            <person name="Comes H.P."/>
            <person name="Chen J."/>
            <person name="Zhu S."/>
            <person name="Lu R."/>
            <person name="Zhang X."/>
            <person name="Li P."/>
            <person name="Qiu J."/>
            <person name="Olsen K.M."/>
            <person name="Qiu Y."/>
        </authorList>
    </citation>
    <scope>NUCLEOTIDE SEQUENCE</scope>
    <source>
        <strain evidence="5">KIB01</strain>
    </source>
</reference>